<evidence type="ECO:0000313" key="2">
    <source>
        <dbReference type="Proteomes" id="UP000656548"/>
    </source>
</evidence>
<gene>
    <name evidence="1" type="ORF">H4W30_002108</name>
</gene>
<reference evidence="1 2" key="1">
    <citation type="submission" date="2020-10" db="EMBL/GenBank/DDBJ databases">
        <title>Sequencing the genomes of 1000 actinobacteria strains.</title>
        <authorList>
            <person name="Klenk H.-P."/>
        </authorList>
    </citation>
    <scope>NUCLEOTIDE SEQUENCE [LARGE SCALE GENOMIC DNA]</scope>
    <source>
        <strain evidence="1 2">DSM 46661</strain>
    </source>
</reference>
<protein>
    <recommendedName>
        <fullName evidence="3">Phage tail protein</fullName>
    </recommendedName>
</protein>
<dbReference type="Proteomes" id="UP000656548">
    <property type="component" value="Unassembled WGS sequence"/>
</dbReference>
<accession>A0ABR9L3C7</accession>
<evidence type="ECO:0000313" key="1">
    <source>
        <dbReference type="EMBL" id="MBE1575061.1"/>
    </source>
</evidence>
<evidence type="ECO:0008006" key="3">
    <source>
        <dbReference type="Google" id="ProtNLM"/>
    </source>
</evidence>
<name>A0ABR9L3C7_9PSEU</name>
<organism evidence="1 2">
    <name type="scientific">Amycolatopsis roodepoortensis</name>
    <dbReference type="NCBI Taxonomy" id="700274"/>
    <lineage>
        <taxon>Bacteria</taxon>
        <taxon>Bacillati</taxon>
        <taxon>Actinomycetota</taxon>
        <taxon>Actinomycetes</taxon>
        <taxon>Pseudonocardiales</taxon>
        <taxon>Pseudonocardiaceae</taxon>
        <taxon>Amycolatopsis</taxon>
    </lineage>
</organism>
<sequence length="141" mass="15749">MTHQRRLKVITLSIGANQFQCQLKTWKLDPGVEDGDRQYTYCDGPDNSFVEETDGEPTLELAWFSDWRSAGLDDYLWSNNNVAADFVLDHHPGIVGEHVRWTGKVLLKPPAAGGDVRATETSEITLQVLGTLGDGLTYERI</sequence>
<proteinExistence type="predicted"/>
<comment type="caution">
    <text evidence="1">The sequence shown here is derived from an EMBL/GenBank/DDBJ whole genome shotgun (WGS) entry which is preliminary data.</text>
</comment>
<keyword evidence="2" id="KW-1185">Reference proteome</keyword>
<dbReference type="EMBL" id="JADBEJ010000003">
    <property type="protein sequence ID" value="MBE1575061.1"/>
    <property type="molecule type" value="Genomic_DNA"/>
</dbReference>
<dbReference type="RefSeq" id="WP_191334949.1">
    <property type="nucleotide sequence ID" value="NZ_JADBEJ010000003.1"/>
</dbReference>